<dbReference type="AlphaFoldDB" id="A0A084T1Y4"/>
<dbReference type="PANTHER" id="PTHR32182">
    <property type="entry name" value="DNA REPLICATION AND REPAIR PROTEIN RECF"/>
    <property type="match status" value="1"/>
</dbReference>
<feature type="domain" description="ATPase AAA-type core" evidence="1">
    <location>
        <begin position="125"/>
        <end position="442"/>
    </location>
</feature>
<proteinExistence type="predicted"/>
<evidence type="ECO:0000259" key="1">
    <source>
        <dbReference type="Pfam" id="PF13304"/>
    </source>
</evidence>
<dbReference type="EMBL" id="JPMI01000004">
    <property type="protein sequence ID" value="KFA94719.1"/>
    <property type="molecule type" value="Genomic_DNA"/>
</dbReference>
<dbReference type="Pfam" id="PF13304">
    <property type="entry name" value="AAA_21"/>
    <property type="match status" value="1"/>
</dbReference>
<evidence type="ECO:0000313" key="2">
    <source>
        <dbReference type="EMBL" id="KFA94719.1"/>
    </source>
</evidence>
<reference evidence="2 3" key="1">
    <citation type="submission" date="2014-07" db="EMBL/GenBank/DDBJ databases">
        <title>Draft Genome Sequence of Gephyronic Acid Producer, Cystobacter violaceus Strain Cb vi76.</title>
        <authorList>
            <person name="Stevens D.C."/>
            <person name="Young J."/>
            <person name="Carmichael R."/>
            <person name="Tan J."/>
            <person name="Taylor R.E."/>
        </authorList>
    </citation>
    <scope>NUCLEOTIDE SEQUENCE [LARGE SCALE GENOMIC DNA]</scope>
    <source>
        <strain evidence="2 3">Cb vi76</strain>
    </source>
</reference>
<sequence length="475" mass="50738">MHPEEELARFDRLLPALKEAYQLHHGKAWTAAELGALSGLPAVEVARTLERFAPELELAEVLFGEDGGLVDAIQLSPAVLETEPFEVVRARLAAQGPLEAPLRLTHLRVDGYRVLEGLDARLGALTVLTGEPGSGKSSLLDCLALLAFAVEHPLPPGVDPRGTGQRLFHAGAPERLHLSLRVTSGSGHAFRYSLGLGGPESAPRVTSERFACVRADASGQESESFTFLDFENGRGTSRTVSWTTPRPRVLAASHVLPPDRLVLRGDLEPALRSVASFRAFVSGWRFYPGFDVSRSAALRRPVLSEPEPLLAADGANLSAVLFHLMVEHPERWRELEATLREAWPSFHSLSVKPRGGPGTVLGVWREAGAGGELTLADLSDGTLRLLCLAALCLSPRKAPLVGLDGPELGLHPRVLPVLARLLRRASTETQLLVATQSPALLAGLPAEAVGLMKRVEGRAVWEPGAGPGGVEGTGS</sequence>
<evidence type="ECO:0000313" key="3">
    <source>
        <dbReference type="Proteomes" id="UP000028547"/>
    </source>
</evidence>
<accession>A0A084T1Y4</accession>
<dbReference type="RefSeq" id="WP_043388578.1">
    <property type="nucleotide sequence ID" value="NZ_JPMI01000004.1"/>
</dbReference>
<dbReference type="Proteomes" id="UP000028547">
    <property type="component" value="Unassembled WGS sequence"/>
</dbReference>
<name>A0A084T1Y4_9BACT</name>
<dbReference type="Gene3D" id="3.40.50.300">
    <property type="entry name" value="P-loop containing nucleotide triphosphate hydrolases"/>
    <property type="match status" value="2"/>
</dbReference>
<dbReference type="GO" id="GO:0000731">
    <property type="term" value="P:DNA synthesis involved in DNA repair"/>
    <property type="evidence" value="ECO:0007669"/>
    <property type="project" value="TreeGrafter"/>
</dbReference>
<protein>
    <recommendedName>
        <fullName evidence="1">ATPase AAA-type core domain-containing protein</fullName>
    </recommendedName>
</protein>
<gene>
    <name evidence="2" type="ORF">Q664_00630</name>
</gene>
<dbReference type="InterPro" id="IPR027417">
    <property type="entry name" value="P-loop_NTPase"/>
</dbReference>
<organism evidence="2 3">
    <name type="scientific">Archangium violaceum Cb vi76</name>
    <dbReference type="NCBI Taxonomy" id="1406225"/>
    <lineage>
        <taxon>Bacteria</taxon>
        <taxon>Pseudomonadati</taxon>
        <taxon>Myxococcota</taxon>
        <taxon>Myxococcia</taxon>
        <taxon>Myxococcales</taxon>
        <taxon>Cystobacterineae</taxon>
        <taxon>Archangiaceae</taxon>
        <taxon>Archangium</taxon>
    </lineage>
</organism>
<dbReference type="GO" id="GO:0005524">
    <property type="term" value="F:ATP binding"/>
    <property type="evidence" value="ECO:0007669"/>
    <property type="project" value="InterPro"/>
</dbReference>
<dbReference type="PANTHER" id="PTHR32182:SF22">
    <property type="entry name" value="ATP-DEPENDENT ENDONUCLEASE, OLD FAMILY-RELATED"/>
    <property type="match status" value="1"/>
</dbReference>
<dbReference type="GO" id="GO:0016887">
    <property type="term" value="F:ATP hydrolysis activity"/>
    <property type="evidence" value="ECO:0007669"/>
    <property type="project" value="InterPro"/>
</dbReference>
<dbReference type="SUPFAM" id="SSF52540">
    <property type="entry name" value="P-loop containing nucleoside triphosphate hydrolases"/>
    <property type="match status" value="1"/>
</dbReference>
<dbReference type="InterPro" id="IPR003959">
    <property type="entry name" value="ATPase_AAA_core"/>
</dbReference>
<comment type="caution">
    <text evidence="2">The sequence shown here is derived from an EMBL/GenBank/DDBJ whole genome shotgun (WGS) entry which is preliminary data.</text>
</comment>
<dbReference type="GO" id="GO:0006302">
    <property type="term" value="P:double-strand break repair"/>
    <property type="evidence" value="ECO:0007669"/>
    <property type="project" value="TreeGrafter"/>
</dbReference>